<accession>A0A370B0P1</accession>
<dbReference type="PANTHER" id="PTHR47704:SF1">
    <property type="entry name" value="POTASSIUM TRANSPORTER KIMA"/>
    <property type="match status" value="1"/>
</dbReference>
<evidence type="ECO:0000313" key="7">
    <source>
        <dbReference type="EMBL" id="RDG35151.1"/>
    </source>
</evidence>
<feature type="transmembrane region" description="Helical" evidence="6">
    <location>
        <begin position="515"/>
        <end position="533"/>
    </location>
</feature>
<evidence type="ECO:0000256" key="1">
    <source>
        <dbReference type="ARBA" id="ARBA00004141"/>
    </source>
</evidence>
<dbReference type="Gene3D" id="1.20.1740.10">
    <property type="entry name" value="Amino acid/polyamine transporter I"/>
    <property type="match status" value="1"/>
</dbReference>
<evidence type="ECO:0000256" key="6">
    <source>
        <dbReference type="SAM" id="Phobius"/>
    </source>
</evidence>
<feature type="transmembrane region" description="Helical" evidence="6">
    <location>
        <begin position="380"/>
        <end position="401"/>
    </location>
</feature>
<dbReference type="GO" id="GO:0016020">
    <property type="term" value="C:membrane"/>
    <property type="evidence" value="ECO:0007669"/>
    <property type="project" value="UniProtKB-SubCell"/>
</dbReference>
<feature type="transmembrane region" description="Helical" evidence="6">
    <location>
        <begin position="490"/>
        <end position="509"/>
    </location>
</feature>
<organism evidence="7 8">
    <name type="scientific">Streptomyces corynorhini</name>
    <dbReference type="NCBI Taxonomy" id="2282652"/>
    <lineage>
        <taxon>Bacteria</taxon>
        <taxon>Bacillati</taxon>
        <taxon>Actinomycetota</taxon>
        <taxon>Actinomycetes</taxon>
        <taxon>Kitasatosporales</taxon>
        <taxon>Streptomycetaceae</taxon>
        <taxon>Streptomyces</taxon>
    </lineage>
</organism>
<protein>
    <submittedName>
        <fullName evidence="7">APC family permease</fullName>
    </submittedName>
</protein>
<evidence type="ECO:0000256" key="2">
    <source>
        <dbReference type="ARBA" id="ARBA00022692"/>
    </source>
</evidence>
<dbReference type="InterPro" id="IPR053153">
    <property type="entry name" value="APC_K+_Transporter"/>
</dbReference>
<reference evidence="7 8" key="1">
    <citation type="submission" date="2018-07" db="EMBL/GenBank/DDBJ databases">
        <title>Streptomyces species from bats.</title>
        <authorList>
            <person name="Dunlap C."/>
        </authorList>
    </citation>
    <scope>NUCLEOTIDE SEQUENCE [LARGE SCALE GENOMIC DNA]</scope>
    <source>
        <strain evidence="7 8">AC230</strain>
    </source>
</reference>
<keyword evidence="3 6" id="KW-1133">Transmembrane helix</keyword>
<proteinExistence type="predicted"/>
<evidence type="ECO:0000256" key="4">
    <source>
        <dbReference type="ARBA" id="ARBA00023136"/>
    </source>
</evidence>
<feature type="transmembrane region" description="Helical" evidence="6">
    <location>
        <begin position="297"/>
        <end position="317"/>
    </location>
</feature>
<feature type="transmembrane region" description="Helical" evidence="6">
    <location>
        <begin position="111"/>
        <end position="129"/>
    </location>
</feature>
<comment type="caution">
    <text evidence="7">The sequence shown here is derived from an EMBL/GenBank/DDBJ whole genome shotgun (WGS) entry which is preliminary data.</text>
</comment>
<comment type="subcellular location">
    <subcellularLocation>
        <location evidence="1">Membrane</location>
        <topology evidence="1">Multi-pass membrane protein</topology>
    </subcellularLocation>
</comment>
<dbReference type="OrthoDB" id="9759676at2"/>
<dbReference type="InterPro" id="IPR002293">
    <property type="entry name" value="AA/rel_permease1"/>
</dbReference>
<feature type="transmembrane region" description="Helical" evidence="6">
    <location>
        <begin position="135"/>
        <end position="161"/>
    </location>
</feature>
<feature type="compositionally biased region" description="Low complexity" evidence="5">
    <location>
        <begin position="565"/>
        <end position="586"/>
    </location>
</feature>
<dbReference type="GO" id="GO:0022857">
    <property type="term" value="F:transmembrane transporter activity"/>
    <property type="evidence" value="ECO:0007669"/>
    <property type="project" value="InterPro"/>
</dbReference>
<feature type="transmembrane region" description="Helical" evidence="6">
    <location>
        <begin position="338"/>
        <end position="360"/>
    </location>
</feature>
<dbReference type="PANTHER" id="PTHR47704">
    <property type="entry name" value="POTASSIUM TRANSPORTER KIMA"/>
    <property type="match status" value="1"/>
</dbReference>
<evidence type="ECO:0000256" key="3">
    <source>
        <dbReference type="ARBA" id="ARBA00022989"/>
    </source>
</evidence>
<sequence length="737" mass="78834">MLLRQVGREWGRVSAEPDAWRSALPVDPDVGSYPEPAQIVPARFGRFVKIAPLVGVPGRGGARGREREAAGRAAQARDTALPGGFSTRVRRAVLGAPLRSTAIARERMRKLVALPVLSADALSSVAYGPEALITVLVLAGTAGLAYSAPVALAIVFLMLAVGVSYRQTIRAYPHGGGSYIVATDNLGRVPGLVAAAGLMTDYILTVAVSVSSGMAAVTSALPGLSDDVVLIGVLVIAVLLAGNLRGVRQAGALFAAPTYAFILAIAVLVAFGLYHAAGRGFEPVPTPPPHAAEGVGLLLVMRAFASGSTAMTGIEAISNAVPAFKPESWRNARTTLSWMIGLLVAMFAGTMAMVHLEGVVPRSRETVLSQLAHRSFGDGGLYVFTQAATALVLLLAANTAYNDFPRVLFLLARDNHAPRIFTRLGDRLAFSNGIILLSVAAAVVYVAFEGRTDALIPLYAVGVFLAFTLSQSGMVVHWWRRRDRHWRKSLCFNATGALLSALVFVTAGITKFTEGAWVAILAVAGFLLVTTRIRRYYDRVGAALRLRPQTIEIPSGTLPPPPETCAPARAAPPRRAAGEGAAPGDGADSEAEDTPEEIRHLSVVPVDALHQASMRALAYAASLQQPVLALHVSPSDEDAERFREAWLLWGDHLPLRIVVSPYRAIVAPLISYIESLHHQRPDLTITVIIPEIVVRHWWHRALQSPLAGRLRRALRHLPKIVVTSVPFHVQDGRRPNL</sequence>
<dbReference type="EMBL" id="QQNA01000246">
    <property type="protein sequence ID" value="RDG35151.1"/>
    <property type="molecule type" value="Genomic_DNA"/>
</dbReference>
<evidence type="ECO:0000256" key="5">
    <source>
        <dbReference type="SAM" id="MobiDB-lite"/>
    </source>
</evidence>
<gene>
    <name evidence="7" type="ORF">DVH02_26880</name>
</gene>
<feature type="transmembrane region" description="Helical" evidence="6">
    <location>
        <begin position="259"/>
        <end position="277"/>
    </location>
</feature>
<dbReference type="AlphaFoldDB" id="A0A370B0P1"/>
<feature type="transmembrane region" description="Helical" evidence="6">
    <location>
        <begin position="428"/>
        <end position="448"/>
    </location>
</feature>
<feature type="transmembrane region" description="Helical" evidence="6">
    <location>
        <begin position="454"/>
        <end position="478"/>
    </location>
</feature>
<keyword evidence="2 6" id="KW-0812">Transmembrane</keyword>
<dbReference type="Proteomes" id="UP000253741">
    <property type="component" value="Unassembled WGS sequence"/>
</dbReference>
<feature type="region of interest" description="Disordered" evidence="5">
    <location>
        <begin position="553"/>
        <end position="596"/>
    </location>
</feature>
<keyword evidence="8" id="KW-1185">Reference proteome</keyword>
<keyword evidence="4 6" id="KW-0472">Membrane</keyword>
<dbReference type="Pfam" id="PF13520">
    <property type="entry name" value="AA_permease_2"/>
    <property type="match status" value="1"/>
</dbReference>
<evidence type="ECO:0000313" key="8">
    <source>
        <dbReference type="Proteomes" id="UP000253741"/>
    </source>
</evidence>
<name>A0A370B0P1_9ACTN</name>
<feature type="transmembrane region" description="Helical" evidence="6">
    <location>
        <begin position="228"/>
        <end position="247"/>
    </location>
</feature>